<comment type="caution">
    <text evidence="2">The sequence shown here is derived from an EMBL/GenBank/DDBJ whole genome shotgun (WGS) entry which is preliminary data.</text>
</comment>
<dbReference type="InterPro" id="IPR004401">
    <property type="entry name" value="YbaB/EbfC"/>
</dbReference>
<dbReference type="Proteomes" id="UP000228689">
    <property type="component" value="Unassembled WGS sequence"/>
</dbReference>
<dbReference type="Gene3D" id="3.30.1310.10">
    <property type="entry name" value="Nucleoid-associated protein YbaB-like domain"/>
    <property type="match status" value="1"/>
</dbReference>
<reference evidence="3" key="1">
    <citation type="submission" date="2017-09" db="EMBL/GenBank/DDBJ databases">
        <title>Depth-based differentiation of microbial function through sediment-hosted aquifers and enrichment of novel symbionts in the deep terrestrial subsurface.</title>
        <authorList>
            <person name="Probst A.J."/>
            <person name="Ladd B."/>
            <person name="Jarett J.K."/>
            <person name="Geller-Mcgrath D.E."/>
            <person name="Sieber C.M.K."/>
            <person name="Emerson J.B."/>
            <person name="Anantharaman K."/>
            <person name="Thomas B.C."/>
            <person name="Malmstrom R."/>
            <person name="Stieglmeier M."/>
            <person name="Klingl A."/>
            <person name="Woyke T."/>
            <person name="Ryan C.M."/>
            <person name="Banfield J.F."/>
        </authorList>
    </citation>
    <scope>NUCLEOTIDE SEQUENCE [LARGE SCALE GENOMIC DNA]</scope>
</reference>
<gene>
    <name evidence="2" type="ORF">COY67_01905</name>
</gene>
<dbReference type="SUPFAM" id="SSF82607">
    <property type="entry name" value="YbaB-like"/>
    <property type="match status" value="1"/>
</dbReference>
<evidence type="ECO:0000313" key="3">
    <source>
        <dbReference type="Proteomes" id="UP000228689"/>
    </source>
</evidence>
<dbReference type="Pfam" id="PF02575">
    <property type="entry name" value="YbaB_DNA_bd"/>
    <property type="match status" value="1"/>
</dbReference>
<evidence type="ECO:0008006" key="4">
    <source>
        <dbReference type="Google" id="ProtNLM"/>
    </source>
</evidence>
<name>A0A2M7RDQ6_9BACT</name>
<sequence>MSLFSKIGDLKDLKNQAQAMQAMLEQEIVEIDTDLVYLKMNGKQDILELELKESFAKNKEATEEAIKKAFAEGTQKVQRIMANKMAAGLRASGPEGGMI</sequence>
<evidence type="ECO:0000256" key="1">
    <source>
        <dbReference type="SAM" id="Coils"/>
    </source>
</evidence>
<proteinExistence type="predicted"/>
<organism evidence="2 3">
    <name type="scientific">Candidatus Komeilibacteria bacterium CG_4_10_14_0_8_um_filter_37_78</name>
    <dbReference type="NCBI Taxonomy" id="1974471"/>
    <lineage>
        <taxon>Bacteria</taxon>
        <taxon>Candidatus Komeiliibacteriota</taxon>
    </lineage>
</organism>
<dbReference type="InterPro" id="IPR036894">
    <property type="entry name" value="YbaB-like_sf"/>
</dbReference>
<feature type="coiled-coil region" evidence="1">
    <location>
        <begin position="7"/>
        <end position="64"/>
    </location>
</feature>
<protein>
    <recommendedName>
        <fullName evidence="4">Nucleoid-associated protein, YbaB/EbfC family</fullName>
    </recommendedName>
</protein>
<dbReference type="GO" id="GO:0003677">
    <property type="term" value="F:DNA binding"/>
    <property type="evidence" value="ECO:0007669"/>
    <property type="project" value="InterPro"/>
</dbReference>
<evidence type="ECO:0000313" key="2">
    <source>
        <dbReference type="EMBL" id="PIY94804.1"/>
    </source>
</evidence>
<dbReference type="AlphaFoldDB" id="A0A2M7RDQ6"/>
<keyword evidence="1" id="KW-0175">Coiled coil</keyword>
<accession>A0A2M7RDQ6</accession>
<dbReference type="EMBL" id="PFMC01000056">
    <property type="protein sequence ID" value="PIY94804.1"/>
    <property type="molecule type" value="Genomic_DNA"/>
</dbReference>